<dbReference type="Proteomes" id="UP000478052">
    <property type="component" value="Unassembled WGS sequence"/>
</dbReference>
<comment type="caution">
    <text evidence="1">The sequence shown here is derived from an EMBL/GenBank/DDBJ whole genome shotgun (WGS) entry which is preliminary data.</text>
</comment>
<protein>
    <submittedName>
        <fullName evidence="1">Uncharacterized protein</fullName>
    </submittedName>
</protein>
<dbReference type="AlphaFoldDB" id="A0A6G0Z129"/>
<evidence type="ECO:0000313" key="2">
    <source>
        <dbReference type="Proteomes" id="UP000478052"/>
    </source>
</evidence>
<dbReference type="EMBL" id="VUJU01001675">
    <property type="protein sequence ID" value="KAF0764291.1"/>
    <property type="molecule type" value="Genomic_DNA"/>
</dbReference>
<keyword evidence="2" id="KW-1185">Reference proteome</keyword>
<organism evidence="1 2">
    <name type="scientific">Aphis craccivora</name>
    <name type="common">Cowpea aphid</name>
    <dbReference type="NCBI Taxonomy" id="307492"/>
    <lineage>
        <taxon>Eukaryota</taxon>
        <taxon>Metazoa</taxon>
        <taxon>Ecdysozoa</taxon>
        <taxon>Arthropoda</taxon>
        <taxon>Hexapoda</taxon>
        <taxon>Insecta</taxon>
        <taxon>Pterygota</taxon>
        <taxon>Neoptera</taxon>
        <taxon>Paraneoptera</taxon>
        <taxon>Hemiptera</taxon>
        <taxon>Sternorrhyncha</taxon>
        <taxon>Aphidomorpha</taxon>
        <taxon>Aphidoidea</taxon>
        <taxon>Aphididae</taxon>
        <taxon>Aphidini</taxon>
        <taxon>Aphis</taxon>
        <taxon>Aphis</taxon>
    </lineage>
</organism>
<accession>A0A6G0Z129</accession>
<sequence length="263" mass="29630">MDHEMNVNKRNRMSFNFYNCRDVRIYYNTSIRHDRHGRNVQRNEGVKNKIRRHMNTNTQNRISFHCHNMRTYNTPIPAIPHDRYVGRREVTKKKGNRRCYRCQSEDHLINHCTAPETPRRASLLPLSSAVSPGPLVRPPSPVLSGPLVRPPSPVLSGPLVRPPSPVLSGPLVRPPSPVLPGPLVRPPSLVLPRPLVRPASSVIPGARPLVWPSLLVLPSPTKELKGQQQKSGDKVAQLQEVVEVATVPSKSRYCAPAFQVWRQ</sequence>
<name>A0A6G0Z129_APHCR</name>
<reference evidence="1 2" key="1">
    <citation type="submission" date="2019-08" db="EMBL/GenBank/DDBJ databases">
        <title>Whole genome of Aphis craccivora.</title>
        <authorList>
            <person name="Voronova N.V."/>
            <person name="Shulinski R.S."/>
            <person name="Bandarenka Y.V."/>
            <person name="Zhorov D.G."/>
            <person name="Warner D."/>
        </authorList>
    </citation>
    <scope>NUCLEOTIDE SEQUENCE [LARGE SCALE GENOMIC DNA]</scope>
    <source>
        <strain evidence="1">180601</strain>
        <tissue evidence="1">Whole Body</tissue>
    </source>
</reference>
<evidence type="ECO:0000313" key="1">
    <source>
        <dbReference type="EMBL" id="KAF0764291.1"/>
    </source>
</evidence>
<proteinExistence type="predicted"/>
<dbReference type="OrthoDB" id="10488580at2759"/>
<gene>
    <name evidence="1" type="ORF">FWK35_00012063</name>
</gene>